<dbReference type="InterPro" id="IPR059032">
    <property type="entry name" value="WHD_DDX60"/>
</dbReference>
<keyword evidence="4" id="KW-0067">ATP-binding</keyword>
<evidence type="ECO:0000313" key="8">
    <source>
        <dbReference type="Proteomes" id="UP000248817"/>
    </source>
</evidence>
<protein>
    <submittedName>
        <fullName evidence="7">P-loop containing nucleoside triphosphate hydrolase protein</fullName>
    </submittedName>
</protein>
<organism evidence="7 8">
    <name type="scientific">Aspergillus indologenus CBS 114.80</name>
    <dbReference type="NCBI Taxonomy" id="1450541"/>
    <lineage>
        <taxon>Eukaryota</taxon>
        <taxon>Fungi</taxon>
        <taxon>Dikarya</taxon>
        <taxon>Ascomycota</taxon>
        <taxon>Pezizomycotina</taxon>
        <taxon>Eurotiomycetes</taxon>
        <taxon>Eurotiomycetidae</taxon>
        <taxon>Eurotiales</taxon>
        <taxon>Aspergillaceae</taxon>
        <taxon>Aspergillus</taxon>
        <taxon>Aspergillus subgen. Circumdati</taxon>
    </lineage>
</organism>
<dbReference type="InterPro" id="IPR014001">
    <property type="entry name" value="Helicase_ATP-bd"/>
</dbReference>
<evidence type="ECO:0000256" key="4">
    <source>
        <dbReference type="ARBA" id="ARBA00022840"/>
    </source>
</evidence>
<evidence type="ECO:0000256" key="3">
    <source>
        <dbReference type="ARBA" id="ARBA00022806"/>
    </source>
</evidence>
<proteinExistence type="predicted"/>
<dbReference type="InterPro" id="IPR027417">
    <property type="entry name" value="P-loop_NTPase"/>
</dbReference>
<keyword evidence="1" id="KW-0547">Nucleotide-binding</keyword>
<feature type="region of interest" description="Disordered" evidence="5">
    <location>
        <begin position="508"/>
        <end position="547"/>
    </location>
</feature>
<dbReference type="InterPro" id="IPR055124">
    <property type="entry name" value="PIN-like_DDX60"/>
</dbReference>
<dbReference type="Pfam" id="PF00270">
    <property type="entry name" value="DEAD"/>
    <property type="match status" value="1"/>
</dbReference>
<dbReference type="SUPFAM" id="SSF52540">
    <property type="entry name" value="P-loop containing nucleoside triphosphate hydrolases"/>
    <property type="match status" value="1"/>
</dbReference>
<keyword evidence="3" id="KW-0347">Helicase</keyword>
<evidence type="ECO:0000313" key="7">
    <source>
        <dbReference type="EMBL" id="PYI36136.1"/>
    </source>
</evidence>
<evidence type="ECO:0000256" key="2">
    <source>
        <dbReference type="ARBA" id="ARBA00022801"/>
    </source>
</evidence>
<dbReference type="Pfam" id="PF00271">
    <property type="entry name" value="Helicase_C"/>
    <property type="match status" value="1"/>
</dbReference>
<evidence type="ECO:0000256" key="1">
    <source>
        <dbReference type="ARBA" id="ARBA00022741"/>
    </source>
</evidence>
<gene>
    <name evidence="7" type="ORF">BP00DRAFT_474810</name>
</gene>
<feature type="domain" description="Helicase ATP-binding" evidence="6">
    <location>
        <begin position="706"/>
        <end position="876"/>
    </location>
</feature>
<dbReference type="EMBL" id="KZ825466">
    <property type="protein sequence ID" value="PYI36136.1"/>
    <property type="molecule type" value="Genomic_DNA"/>
</dbReference>
<sequence length="1762" mass="197622">MSSASSPPAIQTGPSFSRGVPRTIDLIGDYAGAELFILEGDSLLRHCFSDDLLDFDLGFQLLHAAYIVERFLAQLQQRKCHFHLVFFASHSEACIPRHSSSGNWSKYRLAREVILQHLIRHVPAMIPSMQIRCFETYDCKEFNDYLVATHAYFIMCHDENHDALYMYDEEKHDPSGAGRDGIAAKLKPQTGAKIAKAAVSNSATLRRFIYWSLSRGYTVSLINSLEFRDTKVISTILEGLGMPRQQLYEDRDIDSESVREDAANVCHSAAVFHCKNSSSAGQLIERVTESFKRIYDSVPRLNLSQREWAVIFTLSALGETGRQRKKAGKYMDAMLLHTAFLSECQLCDRPCQPDASGPAADFLRRYNDMALAVLQSPFWQEISANENIACDLVDMIDGRIVCAREIVTSIVTGDSVISADRQYQEHTQGATHSRCTSHSNISGSVMPFSNPILDKHLGPISLNIEPSAVGNSSSALSKPFTERTHWHNARRSLDYALSLTNATGGFLEPEKVFRESKGSSDRRPTRNQENTRHAIEPNPSSEFRDKQKMLSEKHMEVWQNQRRCFDKESSLSRRYLNAKAYLEGLPEEKRYSLEAEVLTYLISTLIGLWRKRCVAGKKSQSLPVVALIWHTILQLTKVREGVTEEITRCISKTSKELGLPEVELAPHSNQSLTFEFAFSGSKTADFGIGLFPGEGFAPDRWQREILDQIDAKASLFVVAPTSAGKTFISFYAIKQVLQDSDDGVLVYVAPTKALVNQVAAEIEARFTKTYKPAGKSVWAIHTRDTRVNNPTKCQVLITVPHILQIMLLAPGNAKSWSSRIRRIIFDEVHCIGQADDGVVWEQLLLLAPCPIVALSATVGNPKEFSNWLSLTQQANGFELKTVEHKVRWSDLRKYIYHPPAQFNFDGLPEPAVLPTLGLDGCSDMQFMHPVTTLIDRSRGIPDDLSLEPRDCLKLWQAMVKCQKKEFALDASLSPAMMPEIMTKADVLPFEARLKAVLASWMRDRKSPFDAVVQELSGNTASNKETAIHPSSSASNYCTKLVGLENLLQTTLPLICALSEQGALPALFFNYDRSWCEKICHHICSELQKAEKIWKESDAEWKSKLARFQAWKKSSSTRAKKATSHNANKMSRADRLREDALEEPDWYASFDPEEPLDRFSLANGKALSKSEFETYAVELKFFDVPQTFINALRRGIGVHHAGMNRKYRNVCEILFRKGFLRVVIATGTLALGINMPCKTVVFAGDSVFLTALNFRQAAGRSGRRGFDYLGNVVFQGIPDLKVRRLMSSKLPDLNGHFPITTSLVLRLCILLHESGQATLAKEVVDSILSSPRIYLGGPESRQTVLHHLRFSVDNLRRNHLLDETGVPFNFAGAISHLYYTENSSFALHSLLKAGYFHRLSKHLDENPERTLRTLMVVMSHLFGRQPLHPSVTKRHSQRQKNSTSVVFLPPLPRPAEWILRHHNRETLGIYSTYVATFVDQHLHDLDNMLPLTKLKQGGTASIPETTSGDKRTGPAVMCPTQAAITSAFVALSCPDPPKTIAHLCKSVRQDVWLEQSVIPHVPVESDGEAVPLNAYLYDFFKHGNKSALEKENMIRRGDLWFLLNDFSLILATIVASFENFLKSDAKSSVREPADLDVMGCGDVLEEADEIGSMDDTVLPVREKNLVVKQEANDKGGKTIFAAGPQEEVPDSWEDTMDDESESNADAIPAAIDETLPTNNDEQVQEEAGQQTDTVFDQDGLQRVLEMFQLLRAEFDNKFKKMWA</sequence>
<dbReference type="Gene3D" id="3.40.50.300">
    <property type="entry name" value="P-loop containing nucleotide triphosphate hydrolases"/>
    <property type="match status" value="2"/>
</dbReference>
<keyword evidence="8" id="KW-1185">Reference proteome</keyword>
<dbReference type="Pfam" id="PF23002">
    <property type="entry name" value="PIN-like_DDX60"/>
    <property type="match status" value="1"/>
</dbReference>
<evidence type="ECO:0000259" key="6">
    <source>
        <dbReference type="PROSITE" id="PS51192"/>
    </source>
</evidence>
<dbReference type="FunFam" id="3.40.50.300:FF:001039">
    <property type="entry name" value="ATP-dependent RNA helicase DDX60"/>
    <property type="match status" value="1"/>
</dbReference>
<dbReference type="Proteomes" id="UP000248817">
    <property type="component" value="Unassembled WGS sequence"/>
</dbReference>
<dbReference type="PANTHER" id="PTHR44533">
    <property type="entry name" value="DEAD/H RNA HELICASE, PUTATIVE-RELATED"/>
    <property type="match status" value="1"/>
</dbReference>
<feature type="compositionally biased region" description="Basic and acidic residues" evidence="5">
    <location>
        <begin position="508"/>
        <end position="535"/>
    </location>
</feature>
<dbReference type="GO" id="GO:0016787">
    <property type="term" value="F:hydrolase activity"/>
    <property type="evidence" value="ECO:0007669"/>
    <property type="project" value="UniProtKB-KW"/>
</dbReference>
<reference evidence="7 8" key="1">
    <citation type="submission" date="2018-02" db="EMBL/GenBank/DDBJ databases">
        <title>The genomes of Aspergillus section Nigri reveals drivers in fungal speciation.</title>
        <authorList>
            <consortium name="DOE Joint Genome Institute"/>
            <person name="Vesth T.C."/>
            <person name="Nybo J."/>
            <person name="Theobald S."/>
            <person name="Brandl J."/>
            <person name="Frisvad J.C."/>
            <person name="Nielsen K.F."/>
            <person name="Lyhne E.K."/>
            <person name="Kogle M.E."/>
            <person name="Kuo A."/>
            <person name="Riley R."/>
            <person name="Clum A."/>
            <person name="Nolan M."/>
            <person name="Lipzen A."/>
            <person name="Salamov A."/>
            <person name="Henrissat B."/>
            <person name="Wiebenga A."/>
            <person name="De vries R.P."/>
            <person name="Grigoriev I.V."/>
            <person name="Mortensen U.H."/>
            <person name="Andersen M.R."/>
            <person name="Baker S.E."/>
        </authorList>
    </citation>
    <scope>NUCLEOTIDE SEQUENCE [LARGE SCALE GENOMIC DNA]</scope>
    <source>
        <strain evidence="7 8">CBS 114.80</strain>
    </source>
</reference>
<keyword evidence="2 7" id="KW-0378">Hydrolase</keyword>
<dbReference type="InterPro" id="IPR001650">
    <property type="entry name" value="Helicase_C-like"/>
</dbReference>
<dbReference type="GO" id="GO:0005524">
    <property type="term" value="F:ATP binding"/>
    <property type="evidence" value="ECO:0007669"/>
    <property type="project" value="UniProtKB-KW"/>
</dbReference>
<dbReference type="InterPro" id="IPR011545">
    <property type="entry name" value="DEAD/DEAH_box_helicase_dom"/>
</dbReference>
<dbReference type="GO" id="GO:0003676">
    <property type="term" value="F:nucleic acid binding"/>
    <property type="evidence" value="ECO:0007669"/>
    <property type="project" value="InterPro"/>
</dbReference>
<evidence type="ECO:0000256" key="5">
    <source>
        <dbReference type="SAM" id="MobiDB-lite"/>
    </source>
</evidence>
<accession>A0A2V5JHL1</accession>
<dbReference type="InterPro" id="IPR052431">
    <property type="entry name" value="SKI2_subfamily_helicases"/>
</dbReference>
<dbReference type="Pfam" id="PF26076">
    <property type="entry name" value="WHD_DDX60"/>
    <property type="match status" value="1"/>
</dbReference>
<dbReference type="SMART" id="SM00490">
    <property type="entry name" value="HELICc"/>
    <property type="match status" value="1"/>
</dbReference>
<dbReference type="CDD" id="cd18025">
    <property type="entry name" value="DEXHc_DDX60"/>
    <property type="match status" value="1"/>
</dbReference>
<dbReference type="GO" id="GO:0004386">
    <property type="term" value="F:helicase activity"/>
    <property type="evidence" value="ECO:0007669"/>
    <property type="project" value="UniProtKB-KW"/>
</dbReference>
<dbReference type="PANTHER" id="PTHR44533:SF4">
    <property type="entry name" value="DEAD_H RNA HELICASE, PUTATIVE-RELATED"/>
    <property type="match status" value="1"/>
</dbReference>
<name>A0A2V5JHL1_9EURO</name>
<dbReference type="SMART" id="SM00487">
    <property type="entry name" value="DEXDc"/>
    <property type="match status" value="1"/>
</dbReference>
<dbReference type="GO" id="GO:0005737">
    <property type="term" value="C:cytoplasm"/>
    <property type="evidence" value="ECO:0007669"/>
    <property type="project" value="TreeGrafter"/>
</dbReference>
<dbReference type="PROSITE" id="PS51192">
    <property type="entry name" value="HELICASE_ATP_BIND_1"/>
    <property type="match status" value="1"/>
</dbReference>